<gene>
    <name evidence="3" type="ORF">MZO42_02350</name>
</gene>
<keyword evidence="2" id="KW-0067">ATP-binding</keyword>
<dbReference type="InterPro" id="IPR013126">
    <property type="entry name" value="Hsp_70_fam"/>
</dbReference>
<evidence type="ECO:0000256" key="2">
    <source>
        <dbReference type="ARBA" id="ARBA00022840"/>
    </source>
</evidence>
<dbReference type="SUPFAM" id="SSF53067">
    <property type="entry name" value="Actin-like ATPase domain"/>
    <property type="match status" value="2"/>
</dbReference>
<dbReference type="Pfam" id="PF00012">
    <property type="entry name" value="HSP70"/>
    <property type="match status" value="1"/>
</dbReference>
<name>A0ABU3MYZ3_9SPHN</name>
<proteinExistence type="predicted"/>
<dbReference type="PANTHER" id="PTHR42749">
    <property type="entry name" value="CELL SHAPE-DETERMINING PROTEIN MREB"/>
    <property type="match status" value="1"/>
</dbReference>
<dbReference type="EMBL" id="JALMLT010000001">
    <property type="protein sequence ID" value="MDT8757527.1"/>
    <property type="molecule type" value="Genomic_DNA"/>
</dbReference>
<dbReference type="InterPro" id="IPR042054">
    <property type="entry name" value="YegD-like"/>
</dbReference>
<protein>
    <submittedName>
        <fullName evidence="3">Hsp70 family protein</fullName>
    </submittedName>
</protein>
<reference evidence="3" key="1">
    <citation type="submission" date="2022-04" db="EMBL/GenBank/DDBJ databases">
        <title>Tomato heritable bacteria conferring resistance against bacterial wilt.</title>
        <authorList>
            <person name="Yin J."/>
        </authorList>
    </citation>
    <scope>NUCLEOTIDE SEQUENCE</scope>
    <source>
        <strain evidence="3">Cra20</strain>
    </source>
</reference>
<evidence type="ECO:0000256" key="1">
    <source>
        <dbReference type="ARBA" id="ARBA00022741"/>
    </source>
</evidence>
<dbReference type="PANTHER" id="PTHR42749:SF1">
    <property type="entry name" value="CELL SHAPE-DETERMINING PROTEIN MREB"/>
    <property type="match status" value="1"/>
</dbReference>
<dbReference type="Gene3D" id="3.90.640.10">
    <property type="entry name" value="Actin, Chain A, domain 4"/>
    <property type="match status" value="2"/>
</dbReference>
<keyword evidence="1" id="KW-0547">Nucleotide-binding</keyword>
<sequence>MTATALGLDFGTTNSVVALAGAGEAPEMVEFAGPEDVSAVFRSALCFWEDAGVQVEAGPWAIAEYLEYPEGSRFLQSFKSVAASSAFEHASVFDKRLRFEDLGRTFLDKLVAHAGGRLDQRPARIVVGRPIEYAGSRPDPKLARERYDAMFAGLGAEVHYVYEPIGAAFSFARRLSEATTLLVADFGGGTSDFSVVRVEAPGAARRCTALGHAGIGIAGDRFDYRIIDQLVLPLLGKGGFYRSFDKLLEIPGGYFADFGDWSRLALMRNRRTLEALHKLQRSAEDPAAIGRMIAIIENELGYRLYDAVGTLKRALSRVAQAEFRFEGGGVKLATQVRRDEFEAWIAPDLARIEATVDRALAVSGVSEGAIDRVFLTGGSSLIPAVREIFVRRFGEARIGAGGELTSIAHGLAMVAQEDDISAWAA</sequence>
<accession>A0ABU3MYZ3</accession>
<dbReference type="InterPro" id="IPR043129">
    <property type="entry name" value="ATPase_NBD"/>
</dbReference>
<dbReference type="Gene3D" id="3.30.420.40">
    <property type="match status" value="3"/>
</dbReference>
<comment type="caution">
    <text evidence="3">The sequence shown here is derived from an EMBL/GenBank/DDBJ whole genome shotgun (WGS) entry which is preliminary data.</text>
</comment>
<dbReference type="CDD" id="cd10231">
    <property type="entry name" value="ASKHA_NBD_HSP70_YegD-like"/>
    <property type="match status" value="1"/>
</dbReference>
<dbReference type="PRINTS" id="PR00301">
    <property type="entry name" value="HEATSHOCK70"/>
</dbReference>
<evidence type="ECO:0000313" key="3">
    <source>
        <dbReference type="EMBL" id="MDT8757527.1"/>
    </source>
</evidence>
<organism evidence="3">
    <name type="scientific">Sphingomonas psychrotolerans</name>
    <dbReference type="NCBI Taxonomy" id="1327635"/>
    <lineage>
        <taxon>Bacteria</taxon>
        <taxon>Pseudomonadati</taxon>
        <taxon>Pseudomonadota</taxon>
        <taxon>Alphaproteobacteria</taxon>
        <taxon>Sphingomonadales</taxon>
        <taxon>Sphingomonadaceae</taxon>
        <taxon>Sphingomonas</taxon>
    </lineage>
</organism>